<accession>A0A9D1MQA9</accession>
<protein>
    <submittedName>
        <fullName evidence="3">DUF1343 domain-containing protein</fullName>
    </submittedName>
</protein>
<dbReference type="EMBL" id="DVNI01000074">
    <property type="protein sequence ID" value="HIU64321.1"/>
    <property type="molecule type" value="Genomic_DNA"/>
</dbReference>
<comment type="caution">
    <text evidence="3">The sequence shown here is derived from an EMBL/GenBank/DDBJ whole genome shotgun (WGS) entry which is preliminary data.</text>
</comment>
<reference evidence="3" key="2">
    <citation type="journal article" date="2021" name="PeerJ">
        <title>Extensive microbial diversity within the chicken gut microbiome revealed by metagenomics and culture.</title>
        <authorList>
            <person name="Gilroy R."/>
            <person name="Ravi A."/>
            <person name="Getino M."/>
            <person name="Pursley I."/>
            <person name="Horton D.L."/>
            <person name="Alikhan N.F."/>
            <person name="Baker D."/>
            <person name="Gharbi K."/>
            <person name="Hall N."/>
            <person name="Watson M."/>
            <person name="Adriaenssens E.M."/>
            <person name="Foster-Nyarko E."/>
            <person name="Jarju S."/>
            <person name="Secka A."/>
            <person name="Antonio M."/>
            <person name="Oren A."/>
            <person name="Chaudhuri R.R."/>
            <person name="La Ragione R."/>
            <person name="Hildebrand F."/>
            <person name="Pallen M.J."/>
        </authorList>
    </citation>
    <scope>NUCLEOTIDE SEQUENCE</scope>
    <source>
        <strain evidence="3">CHK160-1198</strain>
    </source>
</reference>
<dbReference type="Proteomes" id="UP000824099">
    <property type="component" value="Unassembled WGS sequence"/>
</dbReference>
<evidence type="ECO:0000313" key="4">
    <source>
        <dbReference type="Proteomes" id="UP000824099"/>
    </source>
</evidence>
<reference evidence="3" key="1">
    <citation type="submission" date="2020-10" db="EMBL/GenBank/DDBJ databases">
        <authorList>
            <person name="Gilroy R."/>
        </authorList>
    </citation>
    <scope>NUCLEOTIDE SEQUENCE</scope>
    <source>
        <strain evidence="3">CHK160-1198</strain>
    </source>
</reference>
<dbReference type="InterPro" id="IPR008302">
    <property type="entry name" value="NamZ"/>
</dbReference>
<name>A0A9D1MQA9_9FIRM</name>
<dbReference type="PANTHER" id="PTHR42915">
    <property type="entry name" value="HYPOTHETICAL 460 KDA PROTEIN IN FEUA-SIGW INTERGENIC REGION [PRECURSOR]"/>
    <property type="match status" value="1"/>
</dbReference>
<evidence type="ECO:0000313" key="3">
    <source>
        <dbReference type="EMBL" id="HIU64321.1"/>
    </source>
</evidence>
<evidence type="ECO:0000259" key="2">
    <source>
        <dbReference type="Pfam" id="PF20732"/>
    </source>
</evidence>
<dbReference type="PANTHER" id="PTHR42915:SF1">
    <property type="entry name" value="PEPTIDOGLYCAN BETA-N-ACETYLMURAMIDASE NAMZ"/>
    <property type="match status" value="1"/>
</dbReference>
<dbReference type="PIRSF" id="PIRSF016719">
    <property type="entry name" value="UCP016719"/>
    <property type="match status" value="1"/>
</dbReference>
<organism evidence="3 4">
    <name type="scientific">Candidatus Avacidaminococcus intestinavium</name>
    <dbReference type="NCBI Taxonomy" id="2840684"/>
    <lineage>
        <taxon>Bacteria</taxon>
        <taxon>Bacillati</taxon>
        <taxon>Bacillota</taxon>
        <taxon>Negativicutes</taxon>
        <taxon>Acidaminococcales</taxon>
        <taxon>Acidaminococcaceae</taxon>
        <taxon>Acidaminococcaceae incertae sedis</taxon>
        <taxon>Candidatus Avacidaminococcus</taxon>
    </lineage>
</organism>
<dbReference type="Pfam" id="PF20732">
    <property type="entry name" value="NamZ_C"/>
    <property type="match status" value="1"/>
</dbReference>
<dbReference type="InterPro" id="IPR048503">
    <property type="entry name" value="NamZ_C"/>
</dbReference>
<proteinExistence type="predicted"/>
<dbReference type="Gene3D" id="3.90.1150.140">
    <property type="match status" value="1"/>
</dbReference>
<dbReference type="Gene3D" id="3.40.50.12170">
    <property type="entry name" value="Uncharacterised protein PF07075, DUF1343"/>
    <property type="match status" value="1"/>
</dbReference>
<dbReference type="Pfam" id="PF07075">
    <property type="entry name" value="NamZ_N"/>
    <property type="match status" value="1"/>
</dbReference>
<dbReference type="InterPro" id="IPR048502">
    <property type="entry name" value="NamZ_N"/>
</dbReference>
<dbReference type="AlphaFoldDB" id="A0A9D1MQA9"/>
<sequence length="405" mass="44601">MSKTGNYLLVIALLLFLIPSVVEAKKAPPEVLLGIERLAEYKGELSDKRLGLLTNQTGVTKSLQSSVDVVREEFNLVAIFVPEHGLSGAVVAGESVADAQYEGVPVRSLYGATKRPTAEMLADIDVLLVDLQDIGVRHYTYTSSLAYAMEACAEFGKTIVVLDRPNPLGGKIEGPTLKKGYESFIGLYPLPLRHGLTIGEYAKLINQEYAIGADLLVIPLKNWRRGMYFAKTGLPWVATSPNIPTAETALPYAITGIVGDLNVSVGVGTTKPFEYVGAPWLDKKTLASELNGLGLPGVFFRPIAFEPKYGIYKDEVCQGVQVHILDSDKVQAAQTGAQLVRVLINNYSDQLAFPLRQTEGYKFDIALGESSLRYVNLSLDNILERWQRENEEFRVLSKPYLLYPW</sequence>
<dbReference type="GO" id="GO:0033922">
    <property type="term" value="F:peptidoglycan beta-N-acetylmuramidase activity"/>
    <property type="evidence" value="ECO:0007669"/>
    <property type="project" value="InterPro"/>
</dbReference>
<feature type="domain" description="Peptidoglycan beta-N-acetylmuramidase NamZ C-terminal" evidence="2">
    <location>
        <begin position="252"/>
        <end position="403"/>
    </location>
</feature>
<feature type="domain" description="Peptidoglycan beta-N-acetylmuramidase NamZ N-terminal" evidence="1">
    <location>
        <begin position="51"/>
        <end position="246"/>
    </location>
</feature>
<gene>
    <name evidence="3" type="ORF">IAB06_04705</name>
</gene>
<evidence type="ECO:0000259" key="1">
    <source>
        <dbReference type="Pfam" id="PF07075"/>
    </source>
</evidence>